<comment type="caution">
    <text evidence="1">The sequence shown here is derived from an EMBL/GenBank/DDBJ whole genome shotgun (WGS) entry which is preliminary data.</text>
</comment>
<protein>
    <submittedName>
        <fullName evidence="1">Uncharacterized protein</fullName>
    </submittedName>
</protein>
<proteinExistence type="predicted"/>
<organism evidence="1 2">
    <name type="scientific">Streptomyces lunalinharesii</name>
    <dbReference type="NCBI Taxonomy" id="333384"/>
    <lineage>
        <taxon>Bacteria</taxon>
        <taxon>Bacillati</taxon>
        <taxon>Actinomycetota</taxon>
        <taxon>Actinomycetes</taxon>
        <taxon>Kitasatosporales</taxon>
        <taxon>Streptomycetaceae</taxon>
        <taxon>Streptomyces</taxon>
    </lineage>
</organism>
<keyword evidence="2" id="KW-1185">Reference proteome</keyword>
<gene>
    <name evidence="1" type="ORF">GCM10009864_59930</name>
</gene>
<evidence type="ECO:0000313" key="2">
    <source>
        <dbReference type="Proteomes" id="UP001500994"/>
    </source>
</evidence>
<dbReference type="Proteomes" id="UP001500994">
    <property type="component" value="Unassembled WGS sequence"/>
</dbReference>
<reference evidence="2" key="1">
    <citation type="journal article" date="2019" name="Int. J. Syst. Evol. Microbiol.">
        <title>The Global Catalogue of Microorganisms (GCM) 10K type strain sequencing project: providing services to taxonomists for standard genome sequencing and annotation.</title>
        <authorList>
            <consortium name="The Broad Institute Genomics Platform"/>
            <consortium name="The Broad Institute Genome Sequencing Center for Infectious Disease"/>
            <person name="Wu L."/>
            <person name="Ma J."/>
        </authorList>
    </citation>
    <scope>NUCLEOTIDE SEQUENCE [LARGE SCALE GENOMIC DNA]</scope>
    <source>
        <strain evidence="2">JCM 16374</strain>
    </source>
</reference>
<dbReference type="EMBL" id="BAAARK010000024">
    <property type="protein sequence ID" value="GAA2679634.1"/>
    <property type="molecule type" value="Genomic_DNA"/>
</dbReference>
<evidence type="ECO:0000313" key="1">
    <source>
        <dbReference type="EMBL" id="GAA2679634.1"/>
    </source>
</evidence>
<name>A0ABP6EZC4_9ACTN</name>
<accession>A0ABP6EZC4</accession>
<sequence>MNLDLSKRLGAGWTLKQGEGDTERQTWLVERDGAVRGLVHRYHH</sequence>